<gene>
    <name evidence="2" type="ORF">H5410_041453</name>
</gene>
<keyword evidence="1" id="KW-0472">Membrane</keyword>
<dbReference type="AlphaFoldDB" id="A0A9J5XRM6"/>
<sequence length="202" mass="23495">MLIKRYSKGSRIYFTFSLGNPKASLFDSVFEESFFSIKVYHKGLIKHQPAKQYVGGIIDYFDYVELNDLKKMVELCDDPIEFGCRTSRIPENEDVIGPVDKEFERENLSLGDDFEDSENEFSNDELMKYDTEEFNNHEIAPETPFSIIVMLLIYRAHILLIMCLIIDEDINTMFIIVLLMSSRSHRDVNIINEMDNNTMATS</sequence>
<organism evidence="2 3">
    <name type="scientific">Solanum commersonii</name>
    <name type="common">Commerson's wild potato</name>
    <name type="synonym">Commerson's nightshade</name>
    <dbReference type="NCBI Taxonomy" id="4109"/>
    <lineage>
        <taxon>Eukaryota</taxon>
        <taxon>Viridiplantae</taxon>
        <taxon>Streptophyta</taxon>
        <taxon>Embryophyta</taxon>
        <taxon>Tracheophyta</taxon>
        <taxon>Spermatophyta</taxon>
        <taxon>Magnoliopsida</taxon>
        <taxon>eudicotyledons</taxon>
        <taxon>Gunneridae</taxon>
        <taxon>Pentapetalae</taxon>
        <taxon>asterids</taxon>
        <taxon>lamiids</taxon>
        <taxon>Solanales</taxon>
        <taxon>Solanaceae</taxon>
        <taxon>Solanoideae</taxon>
        <taxon>Solaneae</taxon>
        <taxon>Solanum</taxon>
    </lineage>
</organism>
<keyword evidence="1" id="KW-0812">Transmembrane</keyword>
<comment type="caution">
    <text evidence="2">The sequence shown here is derived from an EMBL/GenBank/DDBJ whole genome shotgun (WGS) entry which is preliminary data.</text>
</comment>
<accession>A0A9J5XRM6</accession>
<evidence type="ECO:0000313" key="2">
    <source>
        <dbReference type="EMBL" id="KAG5590939.1"/>
    </source>
</evidence>
<feature type="transmembrane region" description="Helical" evidence="1">
    <location>
        <begin position="145"/>
        <end position="166"/>
    </location>
</feature>
<evidence type="ECO:0000256" key="1">
    <source>
        <dbReference type="SAM" id="Phobius"/>
    </source>
</evidence>
<dbReference type="EMBL" id="JACXVP010000008">
    <property type="protein sequence ID" value="KAG5590939.1"/>
    <property type="molecule type" value="Genomic_DNA"/>
</dbReference>
<name>A0A9J5XRM6_SOLCO</name>
<reference evidence="2 3" key="1">
    <citation type="submission" date="2020-09" db="EMBL/GenBank/DDBJ databases">
        <title>De no assembly of potato wild relative species, Solanum commersonii.</title>
        <authorList>
            <person name="Cho K."/>
        </authorList>
    </citation>
    <scope>NUCLEOTIDE SEQUENCE [LARGE SCALE GENOMIC DNA]</scope>
    <source>
        <strain evidence="2">LZ3.2</strain>
        <tissue evidence="2">Leaf</tissue>
    </source>
</reference>
<dbReference type="Proteomes" id="UP000824120">
    <property type="component" value="Chromosome 8"/>
</dbReference>
<keyword evidence="1" id="KW-1133">Transmembrane helix</keyword>
<keyword evidence="3" id="KW-1185">Reference proteome</keyword>
<evidence type="ECO:0000313" key="3">
    <source>
        <dbReference type="Proteomes" id="UP000824120"/>
    </source>
</evidence>
<proteinExistence type="predicted"/>
<protein>
    <submittedName>
        <fullName evidence="2">Uncharacterized protein</fullName>
    </submittedName>
</protein>